<dbReference type="GO" id="GO:0003700">
    <property type="term" value="F:DNA-binding transcription factor activity"/>
    <property type="evidence" value="ECO:0007669"/>
    <property type="project" value="TreeGrafter"/>
</dbReference>
<dbReference type="OrthoDB" id="2356263at2"/>
<dbReference type="GO" id="GO:0000976">
    <property type="term" value="F:transcription cis-regulatory region binding"/>
    <property type="evidence" value="ECO:0007669"/>
    <property type="project" value="TreeGrafter"/>
</dbReference>
<sequence>MASRRLRVDQVEQTRAVILATAERLFAERGVFAVSNRQISEAAGQGNNTAVTYHFGSKPDLVQAIIARHAEPMEEIRRTLVARHQGSTGLRDWVTCVVRPYTDHLTDLGGPTWYARFAAQLMADPQLRELAGVTMGRAPMLWAVSEGLHGCLPHLPVEVRRERDEMAHTLIVHSCAQRELTAHPDWTATASGLIDAIEGLYRADHSAPR</sequence>
<dbReference type="SUPFAM" id="SSF46689">
    <property type="entry name" value="Homeodomain-like"/>
    <property type="match status" value="1"/>
</dbReference>
<dbReference type="Gene3D" id="1.10.357.10">
    <property type="entry name" value="Tetracycline Repressor, domain 2"/>
    <property type="match status" value="1"/>
</dbReference>
<dbReference type="PANTHER" id="PTHR30055:SF234">
    <property type="entry name" value="HTH-TYPE TRANSCRIPTIONAL REGULATOR BETI"/>
    <property type="match status" value="1"/>
</dbReference>
<gene>
    <name evidence="5" type="ORF">SAMN04489716_2711</name>
</gene>
<dbReference type="Pfam" id="PF00440">
    <property type="entry name" value="TetR_N"/>
    <property type="match status" value="1"/>
</dbReference>
<keyword evidence="2" id="KW-0238">DNA-binding</keyword>
<accession>A0A1H1Y5B5</accession>
<protein>
    <submittedName>
        <fullName evidence="5">Regulatory protein, tetR family</fullName>
    </submittedName>
</protein>
<evidence type="ECO:0000313" key="5">
    <source>
        <dbReference type="EMBL" id="SDT16623.1"/>
    </source>
</evidence>
<dbReference type="AlphaFoldDB" id="A0A1H1Y5B5"/>
<dbReference type="EMBL" id="LT629758">
    <property type="protein sequence ID" value="SDT16623.1"/>
    <property type="molecule type" value="Genomic_DNA"/>
</dbReference>
<dbReference type="PANTHER" id="PTHR30055">
    <property type="entry name" value="HTH-TYPE TRANSCRIPTIONAL REGULATOR RUTR"/>
    <property type="match status" value="1"/>
</dbReference>
<evidence type="ECO:0000256" key="3">
    <source>
        <dbReference type="ARBA" id="ARBA00023163"/>
    </source>
</evidence>
<feature type="domain" description="HTH tetR-type" evidence="4">
    <location>
        <begin position="18"/>
        <end position="65"/>
    </location>
</feature>
<evidence type="ECO:0000259" key="4">
    <source>
        <dbReference type="Pfam" id="PF00440"/>
    </source>
</evidence>
<keyword evidence="1" id="KW-0805">Transcription regulation</keyword>
<evidence type="ECO:0000256" key="1">
    <source>
        <dbReference type="ARBA" id="ARBA00023015"/>
    </source>
</evidence>
<dbReference type="RefSeq" id="WP_092544751.1">
    <property type="nucleotide sequence ID" value="NZ_BOMJ01000036.1"/>
</dbReference>
<name>A0A1H1Y5B5_9ACTN</name>
<dbReference type="STRING" id="113562.SAMN04489716_2711"/>
<dbReference type="InterPro" id="IPR050109">
    <property type="entry name" value="HTH-type_TetR-like_transc_reg"/>
</dbReference>
<evidence type="ECO:0000313" key="6">
    <source>
        <dbReference type="Proteomes" id="UP000198688"/>
    </source>
</evidence>
<keyword evidence="3" id="KW-0804">Transcription</keyword>
<keyword evidence="6" id="KW-1185">Reference proteome</keyword>
<proteinExistence type="predicted"/>
<dbReference type="Proteomes" id="UP000198688">
    <property type="component" value="Chromosome I"/>
</dbReference>
<dbReference type="InterPro" id="IPR009057">
    <property type="entry name" value="Homeodomain-like_sf"/>
</dbReference>
<dbReference type="InterPro" id="IPR001647">
    <property type="entry name" value="HTH_TetR"/>
</dbReference>
<reference evidence="5 6" key="1">
    <citation type="submission" date="2016-10" db="EMBL/GenBank/DDBJ databases">
        <authorList>
            <person name="de Groot N.N."/>
        </authorList>
    </citation>
    <scope>NUCLEOTIDE SEQUENCE [LARGE SCALE GENOMIC DNA]</scope>
    <source>
        <strain evidence="5 6">DSM 43941</strain>
    </source>
</reference>
<organism evidence="5 6">
    <name type="scientific">Actinoplanes derwentensis</name>
    <dbReference type="NCBI Taxonomy" id="113562"/>
    <lineage>
        <taxon>Bacteria</taxon>
        <taxon>Bacillati</taxon>
        <taxon>Actinomycetota</taxon>
        <taxon>Actinomycetes</taxon>
        <taxon>Micromonosporales</taxon>
        <taxon>Micromonosporaceae</taxon>
        <taxon>Actinoplanes</taxon>
    </lineage>
</organism>
<evidence type="ECO:0000256" key="2">
    <source>
        <dbReference type="ARBA" id="ARBA00023125"/>
    </source>
</evidence>